<sequence>IQGNPEQMWAEPEAEEDGKAKTAKKKRPMYAGQSEAFKTAATTLYRNDQGEFWHPGQAFFDVLMLGCRGRKLGSSKAIDIVTTAVRVVEQEVLLYKPDSLAAKKPKLIGPKEWVVDRRRALNHNKKPPAGVVAIRGKWRAWGMLLALEVDCDVFHQDSKGRPELGGLTDLLTIAGSAFGIGVGRRRIKDVDRYGRETWSDMGMGRFKAELRE</sequence>
<feature type="non-terminal residue" evidence="2">
    <location>
        <position position="1"/>
    </location>
</feature>
<evidence type="ECO:0000256" key="1">
    <source>
        <dbReference type="SAM" id="MobiDB-lite"/>
    </source>
</evidence>
<protein>
    <submittedName>
        <fullName evidence="2">Uncharacterized protein</fullName>
    </submittedName>
</protein>
<proteinExistence type="predicted"/>
<name>A0A0F9ND05_9ZZZZ</name>
<accession>A0A0F9ND05</accession>
<reference evidence="2" key="1">
    <citation type="journal article" date="2015" name="Nature">
        <title>Complex archaea that bridge the gap between prokaryotes and eukaryotes.</title>
        <authorList>
            <person name="Spang A."/>
            <person name="Saw J.H."/>
            <person name="Jorgensen S.L."/>
            <person name="Zaremba-Niedzwiedzka K."/>
            <person name="Martijn J."/>
            <person name="Lind A.E."/>
            <person name="van Eijk R."/>
            <person name="Schleper C."/>
            <person name="Guy L."/>
            <person name="Ettema T.J."/>
        </authorList>
    </citation>
    <scope>NUCLEOTIDE SEQUENCE</scope>
</reference>
<feature type="region of interest" description="Disordered" evidence="1">
    <location>
        <begin position="1"/>
        <end position="27"/>
    </location>
</feature>
<dbReference type="AlphaFoldDB" id="A0A0F9ND05"/>
<comment type="caution">
    <text evidence="2">The sequence shown here is derived from an EMBL/GenBank/DDBJ whole genome shotgun (WGS) entry which is preliminary data.</text>
</comment>
<dbReference type="EMBL" id="LAZR01004301">
    <property type="protein sequence ID" value="KKN09842.1"/>
    <property type="molecule type" value="Genomic_DNA"/>
</dbReference>
<organism evidence="2">
    <name type="scientific">marine sediment metagenome</name>
    <dbReference type="NCBI Taxonomy" id="412755"/>
    <lineage>
        <taxon>unclassified sequences</taxon>
        <taxon>metagenomes</taxon>
        <taxon>ecological metagenomes</taxon>
    </lineage>
</organism>
<gene>
    <name evidence="2" type="ORF">LCGC14_1042450</name>
</gene>
<evidence type="ECO:0000313" key="2">
    <source>
        <dbReference type="EMBL" id="KKN09842.1"/>
    </source>
</evidence>